<evidence type="ECO:0000256" key="4">
    <source>
        <dbReference type="ARBA" id="ARBA00023242"/>
    </source>
</evidence>
<keyword evidence="9" id="KW-1185">Reference proteome</keyword>
<name>A0AA47NRU7_MERPO</name>
<gene>
    <name evidence="8" type="primary">RBM34</name>
    <name evidence="8" type="ORF">N1851_030370</name>
</gene>
<evidence type="ECO:0000256" key="3">
    <source>
        <dbReference type="ARBA" id="ARBA00022884"/>
    </source>
</evidence>
<dbReference type="Pfam" id="PF00076">
    <property type="entry name" value="RRM_1"/>
    <property type="match status" value="1"/>
</dbReference>
<feature type="compositionally biased region" description="Basic residues" evidence="6">
    <location>
        <begin position="425"/>
        <end position="450"/>
    </location>
</feature>
<dbReference type="AlphaFoldDB" id="A0AA47NRU7"/>
<dbReference type="PANTHER" id="PTHR23236:SF25">
    <property type="entry name" value="RNA-BINDING PROTEIN 34"/>
    <property type="match status" value="1"/>
</dbReference>
<dbReference type="Gene3D" id="3.30.70.330">
    <property type="match status" value="2"/>
</dbReference>
<feature type="domain" description="RRM" evidence="7">
    <location>
        <begin position="168"/>
        <end position="263"/>
    </location>
</feature>
<feature type="domain" description="RRM" evidence="7">
    <location>
        <begin position="270"/>
        <end position="347"/>
    </location>
</feature>
<feature type="region of interest" description="Disordered" evidence="6">
    <location>
        <begin position="69"/>
        <end position="167"/>
    </location>
</feature>
<dbReference type="InterPro" id="IPR034221">
    <property type="entry name" value="RBM34_RRM2"/>
</dbReference>
<dbReference type="CDD" id="cd12394">
    <property type="entry name" value="RRM1_RBM34"/>
    <property type="match status" value="1"/>
</dbReference>
<organism evidence="8 9">
    <name type="scientific">Merluccius polli</name>
    <name type="common">Benguela hake</name>
    <name type="synonym">Merluccius cadenati</name>
    <dbReference type="NCBI Taxonomy" id="89951"/>
    <lineage>
        <taxon>Eukaryota</taxon>
        <taxon>Metazoa</taxon>
        <taxon>Chordata</taxon>
        <taxon>Craniata</taxon>
        <taxon>Vertebrata</taxon>
        <taxon>Euteleostomi</taxon>
        <taxon>Actinopterygii</taxon>
        <taxon>Neopterygii</taxon>
        <taxon>Teleostei</taxon>
        <taxon>Neoteleostei</taxon>
        <taxon>Acanthomorphata</taxon>
        <taxon>Zeiogadaria</taxon>
        <taxon>Gadariae</taxon>
        <taxon>Gadiformes</taxon>
        <taxon>Gadoidei</taxon>
        <taxon>Merlucciidae</taxon>
        <taxon>Merluccius</taxon>
    </lineage>
</organism>
<dbReference type="InterPro" id="IPR000504">
    <property type="entry name" value="RRM_dom"/>
</dbReference>
<evidence type="ECO:0000256" key="6">
    <source>
        <dbReference type="SAM" id="MobiDB-lite"/>
    </source>
</evidence>
<dbReference type="SUPFAM" id="SSF54928">
    <property type="entry name" value="RNA-binding domain, RBD"/>
    <property type="match status" value="2"/>
</dbReference>
<evidence type="ECO:0000256" key="2">
    <source>
        <dbReference type="ARBA" id="ARBA00007077"/>
    </source>
</evidence>
<feature type="compositionally biased region" description="Basic and acidic residues" evidence="6">
    <location>
        <begin position="155"/>
        <end position="166"/>
    </location>
</feature>
<accession>A0AA47NRU7</accession>
<dbReference type="GO" id="GO:0003723">
    <property type="term" value="F:RNA binding"/>
    <property type="evidence" value="ECO:0007669"/>
    <property type="project" value="UniProtKB-UniRule"/>
</dbReference>
<dbReference type="InterPro" id="IPR035979">
    <property type="entry name" value="RBD_domain_sf"/>
</dbReference>
<dbReference type="SMART" id="SM00360">
    <property type="entry name" value="RRM"/>
    <property type="match status" value="2"/>
</dbReference>
<comment type="caution">
    <text evidence="8">The sequence shown here is derived from an EMBL/GenBank/DDBJ whole genome shotgun (WGS) entry which is preliminary data.</text>
</comment>
<evidence type="ECO:0000313" key="9">
    <source>
        <dbReference type="Proteomes" id="UP001174136"/>
    </source>
</evidence>
<dbReference type="EMBL" id="JAOPHQ010005746">
    <property type="protein sequence ID" value="KAK0134077.1"/>
    <property type="molecule type" value="Genomic_DNA"/>
</dbReference>
<comment type="similarity">
    <text evidence="2">Belongs to the RRM RBM34 family.</text>
</comment>
<dbReference type="InterPro" id="IPR012677">
    <property type="entry name" value="Nucleotide-bd_a/b_plait_sf"/>
</dbReference>
<feature type="region of interest" description="Disordered" evidence="6">
    <location>
        <begin position="343"/>
        <end position="450"/>
    </location>
</feature>
<feature type="compositionally biased region" description="Basic and acidic residues" evidence="6">
    <location>
        <begin position="98"/>
        <end position="116"/>
    </location>
</feature>
<dbReference type="PROSITE" id="PS50102">
    <property type="entry name" value="RRM"/>
    <property type="match status" value="2"/>
</dbReference>
<keyword evidence="3 5" id="KW-0694">RNA-binding</keyword>
<evidence type="ECO:0000259" key="7">
    <source>
        <dbReference type="PROSITE" id="PS50102"/>
    </source>
</evidence>
<reference evidence="8" key="1">
    <citation type="journal article" date="2023" name="Front. Mar. Sci.">
        <title>A new Merluccius polli reference genome to investigate the effects of global change in West African waters.</title>
        <authorList>
            <person name="Mateo J.L."/>
            <person name="Blanco-Fernandez C."/>
            <person name="Garcia-Vazquez E."/>
            <person name="Machado-Schiaffino G."/>
        </authorList>
    </citation>
    <scope>NUCLEOTIDE SEQUENCE</scope>
    <source>
        <strain evidence="8">C29</strain>
        <tissue evidence="8">Fin</tissue>
    </source>
</reference>
<feature type="compositionally biased region" description="Gly residues" evidence="6">
    <location>
        <begin position="370"/>
        <end position="382"/>
    </location>
</feature>
<dbReference type="PANTHER" id="PTHR23236">
    <property type="entry name" value="EUKARYOTIC TRANSLATION INITIATION FACTOR 4B/4H"/>
    <property type="match status" value="1"/>
</dbReference>
<dbReference type="CDD" id="cd12395">
    <property type="entry name" value="RRM2_RBM34"/>
    <property type="match status" value="1"/>
</dbReference>
<keyword evidence="4" id="KW-0539">Nucleus</keyword>
<feature type="region of interest" description="Disordered" evidence="6">
    <location>
        <begin position="1"/>
        <end position="20"/>
    </location>
</feature>
<sequence>MGRADVQGKTDAVGSEQQPADYVVGQVSGSLFPAPPSGSGSLSALFSPAAPAPVVFVPAPKLVVKIPEVKKQTVPAGVKGQAAQRQKKAPVKPADCQHLVDRESALQNADKQEQQKKPPKPKRRKAAVALGDEEEEEAVVRPPKRPRNTPSAPQEGKKKEEEEEKKKRTVFVGNLPASFTKKGLLRLFREKGAVESTRFRSVVREDPSVSLRVATIQRKVHPMKQSLNAYVVFKDEDGASKALERNGLEVEKDYIIRVDRVTENSHDHKRSLFVGNLAFELKEASLREHFSACGPVDGVRLVRDKDSGLGKGFGYVLFESADSVQLALKLDGTMLEGRKVRVKRSVKEKEKKKATSTSSGVGAKRAAAGPGRGGRAGRPGGGAKEKQATGKAANAAAFRRRVEKKTQPAKPSSFRGEMADAGKTAKIKKKFKIKVQKKKKTKGKKKIHIE</sequence>
<dbReference type="Proteomes" id="UP001174136">
    <property type="component" value="Unassembled WGS sequence"/>
</dbReference>
<protein>
    <submittedName>
        <fullName evidence="8">RNA-binding protein 34</fullName>
    </submittedName>
</protein>
<evidence type="ECO:0000256" key="5">
    <source>
        <dbReference type="PROSITE-ProRule" id="PRU00176"/>
    </source>
</evidence>
<feature type="compositionally biased region" description="Basic residues" evidence="6">
    <location>
        <begin position="117"/>
        <end position="126"/>
    </location>
</feature>
<comment type="subcellular location">
    <subcellularLocation>
        <location evidence="1">Nucleus</location>
        <location evidence="1">Nucleolus</location>
    </subcellularLocation>
</comment>
<evidence type="ECO:0000313" key="8">
    <source>
        <dbReference type="EMBL" id="KAK0134077.1"/>
    </source>
</evidence>
<proteinExistence type="inferred from homology"/>
<evidence type="ECO:0000256" key="1">
    <source>
        <dbReference type="ARBA" id="ARBA00004604"/>
    </source>
</evidence>